<accession>A0A803VNM1</accession>
<name>A0A803VNM1_FICAL</name>
<proteinExistence type="predicted"/>
<evidence type="ECO:0000313" key="2">
    <source>
        <dbReference type="Proteomes" id="UP000016665"/>
    </source>
</evidence>
<dbReference type="AlphaFoldDB" id="A0A803VNM1"/>
<sequence>MSHKRASCVLGGIRPASPAGARRGLACSALLCSGVAPLRVSEGYKDIREHPNESYRDIAMLKDHAKVRGLAIGCWLHFHHLKSIIVHMEIPS</sequence>
<evidence type="ECO:0000313" key="1">
    <source>
        <dbReference type="Ensembl" id="ENSFALP00000024327.1"/>
    </source>
</evidence>
<dbReference type="Proteomes" id="UP000016665">
    <property type="component" value="Chromosome 1"/>
</dbReference>
<protein>
    <submittedName>
        <fullName evidence="1">Uncharacterized protein</fullName>
    </submittedName>
</protein>
<reference evidence="1" key="2">
    <citation type="submission" date="2025-08" db="UniProtKB">
        <authorList>
            <consortium name="Ensembl"/>
        </authorList>
    </citation>
    <scope>IDENTIFICATION</scope>
</reference>
<reference evidence="1" key="3">
    <citation type="submission" date="2025-09" db="UniProtKB">
        <authorList>
            <consortium name="Ensembl"/>
        </authorList>
    </citation>
    <scope>IDENTIFICATION</scope>
</reference>
<keyword evidence="2" id="KW-1185">Reference proteome</keyword>
<organism evidence="1 2">
    <name type="scientific">Ficedula albicollis</name>
    <name type="common">Collared flycatcher</name>
    <name type="synonym">Muscicapa albicollis</name>
    <dbReference type="NCBI Taxonomy" id="59894"/>
    <lineage>
        <taxon>Eukaryota</taxon>
        <taxon>Metazoa</taxon>
        <taxon>Chordata</taxon>
        <taxon>Craniata</taxon>
        <taxon>Vertebrata</taxon>
        <taxon>Euteleostomi</taxon>
        <taxon>Archelosauria</taxon>
        <taxon>Archosauria</taxon>
        <taxon>Dinosauria</taxon>
        <taxon>Saurischia</taxon>
        <taxon>Theropoda</taxon>
        <taxon>Coelurosauria</taxon>
        <taxon>Aves</taxon>
        <taxon>Neognathae</taxon>
        <taxon>Neoaves</taxon>
        <taxon>Telluraves</taxon>
        <taxon>Australaves</taxon>
        <taxon>Passeriformes</taxon>
        <taxon>Muscicapidae</taxon>
        <taxon>Ficedula</taxon>
    </lineage>
</organism>
<reference evidence="1 2" key="1">
    <citation type="journal article" date="2012" name="Nature">
        <title>The genomic landscape of species divergence in Ficedula flycatchers.</title>
        <authorList>
            <person name="Ellegren H."/>
            <person name="Smeds L."/>
            <person name="Burri R."/>
            <person name="Olason P.I."/>
            <person name="Backstrom N."/>
            <person name="Kawakami T."/>
            <person name="Kunstner A."/>
            <person name="Makinen H."/>
            <person name="Nadachowska-Brzyska K."/>
            <person name="Qvarnstrom A."/>
            <person name="Uebbing S."/>
            <person name="Wolf J.B."/>
        </authorList>
    </citation>
    <scope>NUCLEOTIDE SEQUENCE [LARGE SCALE GENOMIC DNA]</scope>
</reference>
<dbReference type="Ensembl" id="ENSFALT00000038066.1">
    <property type="protein sequence ID" value="ENSFALP00000024327.1"/>
    <property type="gene ID" value="ENSFALG00000024393.1"/>
</dbReference>